<evidence type="ECO:0000256" key="7">
    <source>
        <dbReference type="ARBA" id="ARBA00022729"/>
    </source>
</evidence>
<evidence type="ECO:0000256" key="3">
    <source>
        <dbReference type="ARBA" id="ARBA00004614"/>
    </source>
</evidence>
<evidence type="ECO:0000256" key="14">
    <source>
        <dbReference type="ARBA" id="ARBA00023329"/>
    </source>
</evidence>
<dbReference type="OrthoDB" id="29460at2759"/>
<dbReference type="GO" id="GO:0006914">
    <property type="term" value="P:autophagy"/>
    <property type="evidence" value="ECO:0007669"/>
    <property type="project" value="UniProtKB-KW"/>
</dbReference>
<evidence type="ECO:0000256" key="13">
    <source>
        <dbReference type="ARBA" id="ARBA00023157"/>
    </source>
</evidence>
<feature type="domain" description="MRH" evidence="18">
    <location>
        <begin position="20"/>
        <end position="171"/>
    </location>
</feature>
<keyword evidence="7 17" id="KW-0732">Signal</keyword>
<evidence type="ECO:0000256" key="10">
    <source>
        <dbReference type="ARBA" id="ARBA00023034"/>
    </source>
</evidence>
<evidence type="ECO:0000256" key="6">
    <source>
        <dbReference type="ARBA" id="ARBA00022692"/>
    </source>
</evidence>
<evidence type="ECO:0000256" key="9">
    <source>
        <dbReference type="ARBA" id="ARBA00023006"/>
    </source>
</evidence>
<evidence type="ECO:0000256" key="16">
    <source>
        <dbReference type="SAM" id="Phobius"/>
    </source>
</evidence>
<feature type="transmembrane region" description="Helical" evidence="16">
    <location>
        <begin position="199"/>
        <end position="222"/>
    </location>
</feature>
<proteinExistence type="inferred from homology"/>
<keyword evidence="10" id="KW-0333">Golgi apparatus</keyword>
<evidence type="ECO:0000259" key="18">
    <source>
        <dbReference type="PROSITE" id="PS51914"/>
    </source>
</evidence>
<dbReference type="PROSITE" id="PS51914">
    <property type="entry name" value="MRH"/>
    <property type="match status" value="1"/>
</dbReference>
<feature type="compositionally biased region" description="Basic and acidic residues" evidence="15">
    <location>
        <begin position="172"/>
        <end position="194"/>
    </location>
</feature>
<evidence type="ECO:0000256" key="1">
    <source>
        <dbReference type="ARBA" id="ARBA00004304"/>
    </source>
</evidence>
<keyword evidence="14" id="KW-0968">Cytoplasmic vesicle</keyword>
<organism evidence="19 20">
    <name type="scientific">Torulaspora globosa</name>
    <dbReference type="NCBI Taxonomy" id="48254"/>
    <lineage>
        <taxon>Eukaryota</taxon>
        <taxon>Fungi</taxon>
        <taxon>Dikarya</taxon>
        <taxon>Ascomycota</taxon>
        <taxon>Saccharomycotina</taxon>
        <taxon>Saccharomycetes</taxon>
        <taxon>Saccharomycetales</taxon>
        <taxon>Saccharomycetaceae</taxon>
        <taxon>Torulaspora</taxon>
    </lineage>
</organism>
<gene>
    <name evidence="19" type="ORF">HG537_0A01930</name>
</gene>
<evidence type="ECO:0000256" key="2">
    <source>
        <dbReference type="ARBA" id="ARBA00004358"/>
    </source>
</evidence>
<protein>
    <recommendedName>
        <fullName evidence="5">Autophagy-related protein 27</fullName>
    </recommendedName>
</protein>
<keyword evidence="20" id="KW-1185">Reference proteome</keyword>
<evidence type="ECO:0000256" key="4">
    <source>
        <dbReference type="ARBA" id="ARBA00005363"/>
    </source>
</evidence>
<keyword evidence="9" id="KW-0072">Autophagy</keyword>
<dbReference type="InterPro" id="IPR044865">
    <property type="entry name" value="MRH_dom"/>
</dbReference>
<feature type="signal peptide" evidence="17">
    <location>
        <begin position="1"/>
        <end position="19"/>
    </location>
</feature>
<evidence type="ECO:0000256" key="15">
    <source>
        <dbReference type="SAM" id="MobiDB-lite"/>
    </source>
</evidence>
<dbReference type="Proteomes" id="UP000510647">
    <property type="component" value="Chromosome 1"/>
</dbReference>
<evidence type="ECO:0000256" key="12">
    <source>
        <dbReference type="ARBA" id="ARBA00023136"/>
    </source>
</evidence>
<comment type="similarity">
    <text evidence="4">Belongs to the ATG27 family.</text>
</comment>
<evidence type="ECO:0000256" key="17">
    <source>
        <dbReference type="SAM" id="SignalP"/>
    </source>
</evidence>
<feature type="chain" id="PRO_5028808406" description="Autophagy-related protein 27" evidence="17">
    <location>
        <begin position="20"/>
        <end position="271"/>
    </location>
</feature>
<keyword evidence="6 16" id="KW-0812">Transmembrane</keyword>
<keyword evidence="13" id="KW-1015">Disulfide bond</keyword>
<keyword evidence="8 16" id="KW-1133">Transmembrane helix</keyword>
<comment type="subcellular location">
    <subcellularLocation>
        <location evidence="2">Cytoplasmic vesicle membrane</location>
        <topology evidence="2">Single-pass type I membrane protein</topology>
    </subcellularLocation>
    <subcellularLocation>
        <location evidence="3">Golgi apparatus membrane</location>
        <topology evidence="3">Single-pass type I membrane protein</topology>
    </subcellularLocation>
    <subcellularLocation>
        <location evidence="1">Mitochondrion membrane</location>
        <topology evidence="1">Single-pass membrane protein</topology>
    </subcellularLocation>
</comment>
<evidence type="ECO:0000313" key="19">
    <source>
        <dbReference type="EMBL" id="QLQ77946.1"/>
    </source>
</evidence>
<evidence type="ECO:0000256" key="8">
    <source>
        <dbReference type="ARBA" id="ARBA00022989"/>
    </source>
</evidence>
<evidence type="ECO:0000313" key="20">
    <source>
        <dbReference type="Proteomes" id="UP000510647"/>
    </source>
</evidence>
<dbReference type="Pfam" id="PF09451">
    <property type="entry name" value="ATG27"/>
    <property type="match status" value="1"/>
</dbReference>
<accession>A0A7H9HKQ7</accession>
<dbReference type="AlphaFoldDB" id="A0A7H9HKQ7"/>
<evidence type="ECO:0000256" key="5">
    <source>
        <dbReference type="ARBA" id="ARBA00013776"/>
    </source>
</evidence>
<reference evidence="19 20" key="1">
    <citation type="submission" date="2020-06" db="EMBL/GenBank/DDBJ databases">
        <title>The yeast mating-type switching endonuclease HO is a domesticated member of an unorthodox homing genetic element family.</title>
        <authorList>
            <person name="Coughlan A.Y."/>
            <person name="Lombardi L."/>
            <person name="Braun-Galleani S."/>
            <person name="Martos A.R."/>
            <person name="Galeote V."/>
            <person name="Bigey F."/>
            <person name="Dequin S."/>
            <person name="Byrne K.P."/>
            <person name="Wolfe K.H."/>
        </authorList>
    </citation>
    <scope>NUCLEOTIDE SEQUENCE [LARGE SCALE GENOMIC DNA]</scope>
    <source>
        <strain evidence="19 20">CBS2947</strain>
    </source>
</reference>
<dbReference type="InterPro" id="IPR018939">
    <property type="entry name" value="Autophagy-rel_prot_27"/>
</dbReference>
<dbReference type="GO" id="GO:0030659">
    <property type="term" value="C:cytoplasmic vesicle membrane"/>
    <property type="evidence" value="ECO:0007669"/>
    <property type="project" value="UniProtKB-SubCell"/>
</dbReference>
<sequence>MKYETVLVLCLLGSRWANAFQCNKDERLKKYRLGQGHGNGYVYGSVERETPPSTTEEKWWVNVCAENDNNDMPSECNRNDVLCGLTYVSVPGKDTLMTQEIEFPHSLSGAVEEVESRLRLNLRATKWGSESFDAQLEFECDDNLKTDEMVSSTWQDKQIRINIKGPSGCLIKNEDGDGDQGRRPHLRDPEDQHNKGTSWFTWLLLYALLFTLIYLLVTAYVNTRGGSFQDFREEFIDRSTQLITSLPAFVKEVAARIFNSGPSQRGGYSAV</sequence>
<feature type="region of interest" description="Disordered" evidence="15">
    <location>
        <begin position="168"/>
        <end position="194"/>
    </location>
</feature>
<evidence type="ECO:0000256" key="11">
    <source>
        <dbReference type="ARBA" id="ARBA00023128"/>
    </source>
</evidence>
<dbReference type="GO" id="GO:0000139">
    <property type="term" value="C:Golgi membrane"/>
    <property type="evidence" value="ECO:0007669"/>
    <property type="project" value="UniProtKB-SubCell"/>
</dbReference>
<name>A0A7H9HKQ7_9SACH</name>
<keyword evidence="11" id="KW-0496">Mitochondrion</keyword>
<keyword evidence="12 16" id="KW-0472">Membrane</keyword>
<dbReference type="GO" id="GO:0031966">
    <property type="term" value="C:mitochondrial membrane"/>
    <property type="evidence" value="ECO:0007669"/>
    <property type="project" value="UniProtKB-SubCell"/>
</dbReference>
<dbReference type="EMBL" id="CP059267">
    <property type="protein sequence ID" value="QLQ77946.1"/>
    <property type="molecule type" value="Genomic_DNA"/>
</dbReference>